<dbReference type="Gene3D" id="3.10.450.50">
    <property type="match status" value="1"/>
</dbReference>
<dbReference type="InterPro" id="IPR018222">
    <property type="entry name" value="Nuclear_transport_factor_2_euk"/>
</dbReference>
<dbReference type="PROSITE" id="PS50177">
    <property type="entry name" value="NTF2_DOMAIN"/>
    <property type="match status" value="1"/>
</dbReference>
<keyword evidence="2" id="KW-0539">Nucleus</keyword>
<evidence type="ECO:0000313" key="4">
    <source>
        <dbReference type="EMBL" id="UVC49837.1"/>
    </source>
</evidence>
<gene>
    <name evidence="4" type="ORF">MACK_003449</name>
</gene>
<dbReference type="FunFam" id="3.10.450.50:FF:000005">
    <property type="entry name" value="Nuclear transport factor 2"/>
    <property type="match status" value="1"/>
</dbReference>
<dbReference type="GO" id="GO:0005635">
    <property type="term" value="C:nuclear envelope"/>
    <property type="evidence" value="ECO:0007669"/>
    <property type="project" value="UniProtKB-ARBA"/>
</dbReference>
<comment type="function">
    <text evidence="2">Has a role in nuclear-cytoplasmic transport of proteins and mRNAs.</text>
</comment>
<dbReference type="SUPFAM" id="SSF54427">
    <property type="entry name" value="NTF2-like"/>
    <property type="match status" value="1"/>
</dbReference>
<dbReference type="InterPro" id="IPR045875">
    <property type="entry name" value="NTF2"/>
</dbReference>
<dbReference type="InterPro" id="IPR032710">
    <property type="entry name" value="NTF2-like_dom_sf"/>
</dbReference>
<dbReference type="AlphaFoldDB" id="A0A976SJ70"/>
<reference evidence="4" key="1">
    <citation type="submission" date="2022-07" db="EMBL/GenBank/DDBJ databases">
        <title>Evaluation of T. orientalis genome assembly methods using nanopore sequencing and analysis of variation between genomes.</title>
        <authorList>
            <person name="Yam J."/>
            <person name="Micallef M.L."/>
            <person name="Liu M."/>
            <person name="Djordjevic S.P."/>
            <person name="Bogema D.R."/>
            <person name="Jenkins C."/>
        </authorList>
    </citation>
    <scope>NUCLEOTIDE SEQUENCE</scope>
    <source>
        <strain evidence="4">Goon Nure</strain>
    </source>
</reference>
<organism evidence="4 5">
    <name type="scientific">Theileria orientalis</name>
    <dbReference type="NCBI Taxonomy" id="68886"/>
    <lineage>
        <taxon>Eukaryota</taxon>
        <taxon>Sar</taxon>
        <taxon>Alveolata</taxon>
        <taxon>Apicomplexa</taxon>
        <taxon>Aconoidasida</taxon>
        <taxon>Piroplasmida</taxon>
        <taxon>Theileriidae</taxon>
        <taxon>Theileria</taxon>
    </lineage>
</organism>
<dbReference type="InterPro" id="IPR002075">
    <property type="entry name" value="NTF2_dom"/>
</dbReference>
<dbReference type="CDD" id="cd00780">
    <property type="entry name" value="NTF2"/>
    <property type="match status" value="1"/>
</dbReference>
<dbReference type="PANTHER" id="PTHR12612">
    <property type="entry name" value="NUCLEAR TRANSPORT FACTOR 2"/>
    <property type="match status" value="1"/>
</dbReference>
<evidence type="ECO:0000313" key="5">
    <source>
        <dbReference type="Proteomes" id="UP000244811"/>
    </source>
</evidence>
<dbReference type="Pfam" id="PF02136">
    <property type="entry name" value="NTF2"/>
    <property type="match status" value="1"/>
</dbReference>
<keyword evidence="1 2" id="KW-0963">Cytoplasm</keyword>
<dbReference type="GO" id="GO:0006606">
    <property type="term" value="P:protein import into nucleus"/>
    <property type="evidence" value="ECO:0007669"/>
    <property type="project" value="UniProtKB-ARBA"/>
</dbReference>
<accession>A0A976SJ70</accession>
<name>A0A976SJ70_THEOR</name>
<proteinExistence type="predicted"/>
<feature type="domain" description="NTF2" evidence="3">
    <location>
        <begin position="8"/>
        <end position="117"/>
    </location>
</feature>
<evidence type="ECO:0000256" key="2">
    <source>
        <dbReference type="RuleBase" id="RU369002"/>
    </source>
</evidence>
<comment type="subcellular location">
    <subcellularLocation>
        <location evidence="2">Cytoplasm</location>
    </subcellularLocation>
    <subcellularLocation>
        <location evidence="2">Nucleus</location>
    </subcellularLocation>
</comment>
<keyword evidence="2" id="KW-0813">Transport</keyword>
<protein>
    <recommendedName>
        <fullName evidence="2">Nuclear transport factor 2</fullName>
        <shortName evidence="2">NTF-2</shortName>
    </recommendedName>
</protein>
<evidence type="ECO:0000259" key="3">
    <source>
        <dbReference type="PROSITE" id="PS50177"/>
    </source>
</evidence>
<sequence length="120" mass="13678">MAAQFNQVGIQFAQMYYRFMESDRKSLAQFYTNDSMMTFENSSFKGQTQILEKIMSNPPSKYSLVTCDCQPSPNNGVVAFVTGDLSVENNHPMKFAHVFQLFPNGNSYFVLNDIFRLCIG</sequence>
<dbReference type="Proteomes" id="UP000244811">
    <property type="component" value="Chromosome 2"/>
</dbReference>
<evidence type="ECO:0000256" key="1">
    <source>
        <dbReference type="ARBA" id="ARBA00022490"/>
    </source>
</evidence>
<dbReference type="EMBL" id="CP056071">
    <property type="protein sequence ID" value="UVC49837.1"/>
    <property type="molecule type" value="Genomic_DNA"/>
</dbReference>
<keyword evidence="2" id="KW-0653">Protein transport</keyword>
<dbReference type="GO" id="GO:0005737">
    <property type="term" value="C:cytoplasm"/>
    <property type="evidence" value="ECO:0007669"/>
    <property type="project" value="UniProtKB-SubCell"/>
</dbReference>
<dbReference type="GO" id="GO:0051028">
    <property type="term" value="P:mRNA transport"/>
    <property type="evidence" value="ECO:0007669"/>
    <property type="project" value="UniProtKB-UniRule"/>
</dbReference>